<feature type="domain" description="ABC transporter" evidence="11">
    <location>
        <begin position="1978"/>
        <end position="2215"/>
    </location>
</feature>
<dbReference type="Gene3D" id="3.40.50.300">
    <property type="entry name" value="P-loop containing nucleotide triphosphate hydrolases"/>
    <property type="match status" value="3"/>
</dbReference>
<dbReference type="Pfam" id="PF00664">
    <property type="entry name" value="ABC_membrane"/>
    <property type="match status" value="4"/>
</dbReference>
<feature type="transmembrane region" description="Helical" evidence="10">
    <location>
        <begin position="1767"/>
        <end position="1788"/>
    </location>
</feature>
<feature type="domain" description="ABC transporter" evidence="11">
    <location>
        <begin position="444"/>
        <end position="664"/>
    </location>
</feature>
<evidence type="ECO:0000313" key="14">
    <source>
        <dbReference type="Proteomes" id="UP000663845"/>
    </source>
</evidence>
<keyword evidence="7" id="KW-0067">ATP-binding</keyword>
<dbReference type="FunFam" id="1.20.1560.10:FF:000017">
    <property type="entry name" value="Cystic fibrosis transmembrane conductance regulator"/>
    <property type="match status" value="2"/>
</dbReference>
<dbReference type="CDD" id="cd18579">
    <property type="entry name" value="ABC_6TM_ABCC_D1"/>
    <property type="match status" value="2"/>
</dbReference>
<dbReference type="SMART" id="SM00382">
    <property type="entry name" value="AAA"/>
    <property type="match status" value="3"/>
</dbReference>
<dbReference type="EMBL" id="CAJNOG010000012">
    <property type="protein sequence ID" value="CAF0748438.1"/>
    <property type="molecule type" value="Genomic_DNA"/>
</dbReference>
<feature type="transmembrane region" description="Helical" evidence="10">
    <location>
        <begin position="1157"/>
        <end position="1178"/>
    </location>
</feature>
<dbReference type="InterPro" id="IPR017871">
    <property type="entry name" value="ABC_transporter-like_CS"/>
</dbReference>
<feature type="domain" description="ABC transmembrane type-1" evidence="12">
    <location>
        <begin position="1635"/>
        <end position="1939"/>
    </location>
</feature>
<dbReference type="InterPro" id="IPR003439">
    <property type="entry name" value="ABC_transporter-like_ATP-bd"/>
</dbReference>
<organism evidence="13 14">
    <name type="scientific">Adineta steineri</name>
    <dbReference type="NCBI Taxonomy" id="433720"/>
    <lineage>
        <taxon>Eukaryota</taxon>
        <taxon>Metazoa</taxon>
        <taxon>Spiralia</taxon>
        <taxon>Gnathifera</taxon>
        <taxon>Rotifera</taxon>
        <taxon>Eurotatoria</taxon>
        <taxon>Bdelloidea</taxon>
        <taxon>Adinetida</taxon>
        <taxon>Adinetidae</taxon>
        <taxon>Adineta</taxon>
    </lineage>
</organism>
<dbReference type="CDD" id="cd03250">
    <property type="entry name" value="ABCC_MRP_domain1"/>
    <property type="match status" value="2"/>
</dbReference>
<dbReference type="Pfam" id="PF00005">
    <property type="entry name" value="ABC_tran"/>
    <property type="match status" value="3"/>
</dbReference>
<dbReference type="InterPro" id="IPR050173">
    <property type="entry name" value="ABC_transporter_C-like"/>
</dbReference>
<dbReference type="InterPro" id="IPR003593">
    <property type="entry name" value="AAA+_ATPase"/>
</dbReference>
<feature type="transmembrane region" description="Helical" evidence="10">
    <location>
        <begin position="222"/>
        <end position="244"/>
    </location>
</feature>
<proteinExistence type="inferred from homology"/>
<feature type="transmembrane region" description="Helical" evidence="10">
    <location>
        <begin position="1051"/>
        <end position="1071"/>
    </location>
</feature>
<feature type="transmembrane region" description="Helical" evidence="10">
    <location>
        <begin position="365"/>
        <end position="384"/>
    </location>
</feature>
<reference evidence="13" key="1">
    <citation type="submission" date="2021-02" db="EMBL/GenBank/DDBJ databases">
        <authorList>
            <person name="Nowell W R."/>
        </authorList>
    </citation>
    <scope>NUCLEOTIDE SEQUENCE</scope>
</reference>
<feature type="domain" description="ABC transmembrane type-1" evidence="12">
    <location>
        <begin position="1015"/>
        <end position="1290"/>
    </location>
</feature>
<feature type="transmembrane region" description="Helical" evidence="10">
    <location>
        <begin position="1794"/>
        <end position="1813"/>
    </location>
</feature>
<feature type="transmembrane region" description="Helical" evidence="10">
    <location>
        <begin position="720"/>
        <end position="738"/>
    </location>
</feature>
<evidence type="ECO:0000256" key="6">
    <source>
        <dbReference type="ARBA" id="ARBA00022741"/>
    </source>
</evidence>
<feature type="transmembrane region" description="Helical" evidence="10">
    <location>
        <begin position="327"/>
        <end position="353"/>
    </location>
</feature>
<dbReference type="Proteomes" id="UP000663845">
    <property type="component" value="Unassembled WGS sequence"/>
</dbReference>
<evidence type="ECO:0000256" key="10">
    <source>
        <dbReference type="SAM" id="Phobius"/>
    </source>
</evidence>
<feature type="domain" description="ABC transmembrane type-1" evidence="12">
    <location>
        <begin position="115"/>
        <end position="352"/>
    </location>
</feature>
<feature type="transmembrane region" description="Helical" evidence="10">
    <location>
        <begin position="891"/>
        <end position="910"/>
    </location>
</feature>
<dbReference type="FunFam" id="1.20.1560.10:FF:000014">
    <property type="entry name" value="Multidrug resistance-associated protein member 4"/>
    <property type="match status" value="1"/>
</dbReference>
<dbReference type="Gene3D" id="1.20.1560.10">
    <property type="entry name" value="ABC transporter type 1, transmembrane domain"/>
    <property type="match status" value="4"/>
</dbReference>
<dbReference type="InterPro" id="IPR027417">
    <property type="entry name" value="P-loop_NTPase"/>
</dbReference>
<keyword evidence="6" id="KW-0547">Nucleotide-binding</keyword>
<sequence length="2233" mass="257547">MYAERVLIYRCVGVGTEEGEIIETQEDLAALEKYLKSIHIYYSDDWVSPLLKKSRKNGVLHLNDLYDLPPHLYSTELTDKLEKNWFDEVKRCPNNPSLIRVTLRTVGWKPFAQSILLFLNGLLQIIQPLILTVLMGFFEPCSSMPSWHACLLAFATIIAALTSSLIVNEYVHRIDIYAMQIFIAYTGLIYRKVLRLSLYSMNSITSGEITNLLANDANQVQFVAVFFNHLWIAPIQVILVIFVFWYFVKYIAFIAIGYTVFLLLIQPLYSRMFVSIRTKILQITDERLKIMSEIIKSMRIVKMYCWETAFIQKICLIRKREIIQYTFYAICDCIQLIFSYNYTTLIFLMMYGTMWSLNIRLDTRFFAISSCLLGFMRVYCIDFFSNAIRDLSNYLVARKRIEKFLLLDECERDTRLLSSSHLEISSSNKIEIINNITQGVQVKCNLEEAYWEKNGVFKLQNVIFDAHPGDLICIIGAVGSGKSSLLQTLTGEIGFFEGKVRLHGPFCYVPQEAWIFSSTLKNNILFGKEYNHKLFQRVIQATALDTDLDQLSQSVNTLVGDQGVMLSGGQKARVNLARALYRNADIYLLDDPLSAVDVKVSKHLFEKSIQHYLCDKICILVTHQIQFLQDATKIIVLDQGKMIQMGTYNELISSSSSFAHLLEDINQQEQQQIAANIQQQQSIISSIYSEKEDEDEATSNIDTKQQGAIKWTVYTSYIKAGLGCVFGSFFILFLLTAYQATFMYSSWWIATWSDDESHRYRNYNQCISTTIENRSHLYLMSDNEWNIYRNQKFYSYCGIIILLLILTFLRTFALELMCLNAGRVLHNKMFRRVIRCPIAFFDTNPIGRILNHFTRDILIMDTDIVMDVPDFLNCLSAVLGTVILIGLLNPWAFIPAFIGIIGMLIVRYRFARCFRDLRRITETTRNMSHDSNNNNPLLQANFFSRFFHCWLSGLITKSHKQGTLNLDDLYDLPSHLQSTSLTDKLEANWIDEIKRYPQNPNLIRATLRTVRWKLIIIGLLLIPFELLNIIQPLLVIYLIKFFEPCSTIFSFQAWLIASAIILTLLCINLLFHQYVYRIQICGIQMRVAYSGLIFRKVLRLSSEAMNNFSFGQITNLLGNDAEKVEIVHYCLNYLWIAPLQIIAVIFLLWHFVKYITFIAIGYTLLLLLIQPLFSRLFLHLRREILKITDERVKTMSEIIKSMRIVKMYCWESAFERKIRDIRTREVTKTTLFMICNCLEIVLSHSYIDIVFLMMYGAMWALNVKFDTGLFTLLYILLNYIRQCCVNFFNLAIRDVFNYIAAQKRIQTFLLLDESERDKRLLSTSLKNITIDKIDEDSIKRTPEVLCNLKQAQWEKNGHFSLRNILFDAHPGDLICIIGSIGCGKSSLLQTLTGEITYFDGKVRLYGSFCYVPQESWIFSSTIKNNILFGKEYNHKLFQRVIYATALDTDFIQLSHGINTLVGDQGVMLSGGQKARVNLARALYRNADIYLLDDPLSSVDSQVSKHLFEKTIKQYLHDKICILVTHQIQFLQDATKIIILDNGEMIQMGTYNELLISSSIFAQLLEDINQHEQESISLLHQRSRIDSINSGQKNLDEKEDKKLLEKSLETKQQGTINWKVYISYLQAGIGTISSVLLIILIFGSQQIISLYSNWWLAEWSDDENYRYQNLTKCMKIQDNGIYAMSDLEWNKHRNRRFYIFSALVCLLTFLIIFRTVFCRLICLNTGRVLHNKMFLRLIRCPISFFDTNPIGRILNRFTSDIAIMDDSLPIAVFEFLQCLSQVLGTIILVGLINPWLFIPAIIALIVMLFIRYRFASCSRDLKRLAGITRSPIYSQLTSTIHGLKVIRSYHAENISSKEFHFHLDNNTRVVQLMVTLNRWSAMRFDLASLVFVALVIILAIIARISQYQFSTVEIALTLTYSISLMGIFQYTIRQSVEVETQMTAVERILEYCSLDQELTTQRRSIKYQSPVNWPSDGCIIFDNVSMSHSKEPDAPLALRHISLEIKSNEKIGIVGRTGAGKSSFIQSLFRMGTLIHGHIIIDNIDIATIELEDIRHRISIILQDPFLFTGTMRSNLDPLGFYSDAEIWNALEQVQLKTFVKDRMSHGLHSLVNENGSNLSMGQKQLVCLARAILKKSKILIIDEATANVDNITDELIQKAIRFKFKECTVLTIAHRLRTIIDSDRIMVLSNGMLVEFHSPQVLLSNTNSPFTLLVEQTELAEVEYLRTLANSSE</sequence>
<feature type="transmembrane region" description="Helical" evidence="10">
    <location>
        <begin position="1133"/>
        <end position="1151"/>
    </location>
</feature>
<comment type="caution">
    <text evidence="13">The sequence shown here is derived from an EMBL/GenBank/DDBJ whole genome shotgun (WGS) entry which is preliminary data.</text>
</comment>
<feature type="domain" description="ABC transmembrane type-1" evidence="12">
    <location>
        <begin position="729"/>
        <end position="919"/>
    </location>
</feature>
<protein>
    <recommendedName>
        <fullName evidence="15">Multidrug resistance-associated protein 4-like</fullName>
    </recommendedName>
</protein>
<evidence type="ECO:0000313" key="13">
    <source>
        <dbReference type="EMBL" id="CAF0748438.1"/>
    </source>
</evidence>
<evidence type="ECO:0000256" key="5">
    <source>
        <dbReference type="ARBA" id="ARBA00022737"/>
    </source>
</evidence>
<comment type="similarity">
    <text evidence="2">Belongs to the ABC transporter superfamily. ABCC family. Conjugate transporter (TC 3.A.1.208) subfamily.</text>
</comment>
<dbReference type="SUPFAM" id="SSF52540">
    <property type="entry name" value="P-loop containing nucleoside triphosphate hydrolases"/>
    <property type="match status" value="3"/>
</dbReference>
<feature type="transmembrane region" description="Helical" evidence="10">
    <location>
        <begin position="1226"/>
        <end position="1247"/>
    </location>
</feature>
<evidence type="ECO:0000256" key="9">
    <source>
        <dbReference type="ARBA" id="ARBA00023136"/>
    </source>
</evidence>
<feature type="transmembrane region" description="Helical" evidence="10">
    <location>
        <begin position="1014"/>
        <end position="1039"/>
    </location>
</feature>
<dbReference type="InterPro" id="IPR011527">
    <property type="entry name" value="ABC1_TM_dom"/>
</dbReference>
<dbReference type="PROSITE" id="PS00211">
    <property type="entry name" value="ABC_TRANSPORTER_1"/>
    <property type="match status" value="2"/>
</dbReference>
<feature type="transmembrane region" description="Helical" evidence="10">
    <location>
        <begin position="864"/>
        <end position="885"/>
    </location>
</feature>
<feature type="transmembrane region" description="Helical" evidence="10">
    <location>
        <begin position="1885"/>
        <end position="1904"/>
    </location>
</feature>
<dbReference type="PANTHER" id="PTHR24223">
    <property type="entry name" value="ATP-BINDING CASSETTE SUB-FAMILY C"/>
    <property type="match status" value="1"/>
</dbReference>
<keyword evidence="4 10" id="KW-0812">Transmembrane</keyword>
<feature type="transmembrane region" description="Helical" evidence="10">
    <location>
        <begin position="1696"/>
        <end position="1716"/>
    </location>
</feature>
<name>A0A813PCA4_9BILA</name>
<evidence type="ECO:0008006" key="15">
    <source>
        <dbReference type="Google" id="ProtNLM"/>
    </source>
</evidence>
<evidence type="ECO:0000259" key="12">
    <source>
        <dbReference type="PROSITE" id="PS50929"/>
    </source>
</evidence>
<keyword evidence="9 10" id="KW-0472">Membrane</keyword>
<evidence type="ECO:0000259" key="11">
    <source>
        <dbReference type="PROSITE" id="PS50893"/>
    </source>
</evidence>
<keyword evidence="5" id="KW-0677">Repeat</keyword>
<evidence type="ECO:0000256" key="2">
    <source>
        <dbReference type="ARBA" id="ARBA00009726"/>
    </source>
</evidence>
<feature type="transmembrane region" description="Helical" evidence="10">
    <location>
        <begin position="1620"/>
        <end position="1641"/>
    </location>
</feature>
<dbReference type="GO" id="GO:0140359">
    <property type="term" value="F:ABC-type transporter activity"/>
    <property type="evidence" value="ECO:0007669"/>
    <property type="project" value="InterPro"/>
</dbReference>
<dbReference type="FunFam" id="3.40.50.300:FF:000163">
    <property type="entry name" value="Multidrug resistance-associated protein member 4"/>
    <property type="match status" value="1"/>
</dbReference>
<dbReference type="FunFam" id="3.40.50.300:FF:000973">
    <property type="entry name" value="Multidrug resistance-associated protein 4"/>
    <property type="match status" value="2"/>
</dbReference>
<dbReference type="GO" id="GO:0016020">
    <property type="term" value="C:membrane"/>
    <property type="evidence" value="ECO:0007669"/>
    <property type="project" value="UniProtKB-SubCell"/>
</dbReference>
<dbReference type="PANTHER" id="PTHR24223:SF456">
    <property type="entry name" value="MULTIDRUG RESISTANCE-ASSOCIATED PROTEIN LETHAL(2)03659"/>
    <property type="match status" value="1"/>
</dbReference>
<dbReference type="GO" id="GO:0016887">
    <property type="term" value="F:ATP hydrolysis activity"/>
    <property type="evidence" value="ECO:0007669"/>
    <property type="project" value="InterPro"/>
</dbReference>
<feature type="transmembrane region" description="Helical" evidence="10">
    <location>
        <begin position="115"/>
        <end position="137"/>
    </location>
</feature>
<keyword evidence="8 10" id="KW-1133">Transmembrane helix</keyword>
<dbReference type="PROSITE" id="PS50893">
    <property type="entry name" value="ABC_TRANSPORTER_2"/>
    <property type="match status" value="3"/>
</dbReference>
<dbReference type="InterPro" id="IPR036640">
    <property type="entry name" value="ABC1_TM_sf"/>
</dbReference>
<dbReference type="GO" id="GO:0005524">
    <property type="term" value="F:ATP binding"/>
    <property type="evidence" value="ECO:0007669"/>
    <property type="project" value="UniProtKB-KW"/>
</dbReference>
<feature type="transmembrane region" description="Helical" evidence="10">
    <location>
        <begin position="793"/>
        <end position="822"/>
    </location>
</feature>
<dbReference type="CDD" id="cd03244">
    <property type="entry name" value="ABCC_MRP_domain2"/>
    <property type="match status" value="1"/>
</dbReference>
<evidence type="ECO:0000256" key="7">
    <source>
        <dbReference type="ARBA" id="ARBA00022840"/>
    </source>
</evidence>
<dbReference type="InterPro" id="IPR044746">
    <property type="entry name" value="ABCC_6TM_D1"/>
</dbReference>
<evidence type="ECO:0000256" key="3">
    <source>
        <dbReference type="ARBA" id="ARBA00022448"/>
    </source>
</evidence>
<gene>
    <name evidence="13" type="ORF">JYZ213_LOCUS2327</name>
</gene>
<feature type="transmembrane region" description="Helical" evidence="10">
    <location>
        <begin position="250"/>
        <end position="269"/>
    </location>
</feature>
<evidence type="ECO:0000256" key="1">
    <source>
        <dbReference type="ARBA" id="ARBA00004141"/>
    </source>
</evidence>
<accession>A0A813PCA4</accession>
<keyword evidence="3" id="KW-0813">Transport</keyword>
<comment type="subcellular location">
    <subcellularLocation>
        <location evidence="1">Membrane</location>
        <topology evidence="1">Multi-pass membrane protein</topology>
    </subcellularLocation>
</comment>
<feature type="transmembrane region" description="Helical" evidence="10">
    <location>
        <begin position="149"/>
        <end position="168"/>
    </location>
</feature>
<dbReference type="SUPFAM" id="SSF90123">
    <property type="entry name" value="ABC transporter transmembrane region"/>
    <property type="match status" value="4"/>
</dbReference>
<evidence type="ECO:0000256" key="8">
    <source>
        <dbReference type="ARBA" id="ARBA00022989"/>
    </source>
</evidence>
<feature type="domain" description="ABC transporter" evidence="11">
    <location>
        <begin position="1333"/>
        <end position="1566"/>
    </location>
</feature>
<dbReference type="PROSITE" id="PS50929">
    <property type="entry name" value="ABC_TM1F"/>
    <property type="match status" value="4"/>
</dbReference>
<evidence type="ECO:0000256" key="4">
    <source>
        <dbReference type="ARBA" id="ARBA00022692"/>
    </source>
</evidence>